<gene>
    <name evidence="2" type="ORF">ACE41H_25080</name>
</gene>
<name>A0ABV5B0N7_9BACL</name>
<dbReference type="InterPro" id="IPR038721">
    <property type="entry name" value="IS701-like_DDE_dom"/>
</dbReference>
<dbReference type="InterPro" id="IPR012337">
    <property type="entry name" value="RNaseH-like_sf"/>
</dbReference>
<evidence type="ECO:0000313" key="3">
    <source>
        <dbReference type="Proteomes" id="UP001580346"/>
    </source>
</evidence>
<dbReference type="Proteomes" id="UP001580346">
    <property type="component" value="Unassembled WGS sequence"/>
</dbReference>
<accession>A0ABV5B0N7</accession>
<proteinExistence type="predicted"/>
<dbReference type="PANTHER" id="PTHR33627">
    <property type="entry name" value="TRANSPOSASE"/>
    <property type="match status" value="1"/>
</dbReference>
<protein>
    <submittedName>
        <fullName evidence="2">IS701 family transposase</fullName>
    </submittedName>
</protein>
<feature type="non-terminal residue" evidence="2">
    <location>
        <position position="385"/>
    </location>
</feature>
<dbReference type="PANTHER" id="PTHR33627:SF1">
    <property type="entry name" value="TRANSPOSASE"/>
    <property type="match status" value="1"/>
</dbReference>
<reference evidence="2 3" key="1">
    <citation type="submission" date="2024-09" db="EMBL/GenBank/DDBJ databases">
        <title>Paenibacillus zeirhizospherea sp. nov., isolated from surface of the maize (Zea mays) roots in a horticulture field, Hungary.</title>
        <authorList>
            <person name="Marton D."/>
            <person name="Farkas M."/>
            <person name="Bedics A."/>
            <person name="Toth E."/>
            <person name="Tancsics A."/>
            <person name="Boka K."/>
            <person name="Maroti G."/>
            <person name="Kriszt B."/>
            <person name="Cserhati M."/>
        </authorList>
    </citation>
    <scope>NUCLEOTIDE SEQUENCE [LARGE SCALE GENOMIC DNA]</scope>
    <source>
        <strain evidence="2 3">KCTC 33519</strain>
    </source>
</reference>
<comment type="caution">
    <text evidence="2">The sequence shown here is derived from an EMBL/GenBank/DDBJ whole genome shotgun (WGS) entry which is preliminary data.</text>
</comment>
<organism evidence="2 3">
    <name type="scientific">Paenibacillus enshidis</name>
    <dbReference type="NCBI Taxonomy" id="1458439"/>
    <lineage>
        <taxon>Bacteria</taxon>
        <taxon>Bacillati</taxon>
        <taxon>Bacillota</taxon>
        <taxon>Bacilli</taxon>
        <taxon>Bacillales</taxon>
        <taxon>Paenibacillaceae</taxon>
        <taxon>Paenibacillus</taxon>
    </lineage>
</organism>
<dbReference type="NCBIfam" id="NF033540">
    <property type="entry name" value="transpos_IS701"/>
    <property type="match status" value="1"/>
</dbReference>
<dbReference type="Pfam" id="PF13546">
    <property type="entry name" value="DDE_5"/>
    <property type="match status" value="1"/>
</dbReference>
<dbReference type="Gene3D" id="3.90.350.10">
    <property type="entry name" value="Transposase Inhibitor Protein From Tn5, Chain A, domain 1"/>
    <property type="match status" value="1"/>
</dbReference>
<feature type="domain" description="Transposase IS701-like DDE" evidence="1">
    <location>
        <begin position="19"/>
        <end position="227"/>
    </location>
</feature>
<dbReference type="EMBL" id="JBHHMI010000066">
    <property type="protein sequence ID" value="MFB5270035.1"/>
    <property type="molecule type" value="Genomic_DNA"/>
</dbReference>
<dbReference type="InterPro" id="IPR039365">
    <property type="entry name" value="IS701-like"/>
</dbReference>
<dbReference type="SUPFAM" id="SSF53098">
    <property type="entry name" value="Ribonuclease H-like"/>
    <property type="match status" value="1"/>
</dbReference>
<evidence type="ECO:0000259" key="1">
    <source>
        <dbReference type="Pfam" id="PF13546"/>
    </source>
</evidence>
<sequence length="385" mass="44917">MVNLHAVIVKFIFALQLGFTAPQLRHLVAFVHGIILHEGRKTVTQIGRVAGVNRHLSSTTRFLNESPWSVQHLQQRRLTLLLEQIRRTKGKRVVFLLIDDTACKKKPTTCRMEALDFHFAHDEGKSVWSHSLVTMHVVCEANSFAWDFRPYFREQACEERGQTYKSKNELAMEMVASFPATEEEQVYVLADSWYTSQKMLDLCQTRGFHVIAAVKTNRKICPAGVRISISNFASQYMGNDDLCSVTVEDTRYRVYAYEGPLAETENVRVLLSWEGRFDANRTPFCIVCTDATLDLVTILTYYRTRWHIETGYRYFKELLGFDHYQLLSFTGIQRFWEIQFLTQNLLEGQRHIWSDRHHPLTLGDVVRRIRYEHRGQMLVYVYESA</sequence>
<evidence type="ECO:0000313" key="2">
    <source>
        <dbReference type="EMBL" id="MFB5270035.1"/>
    </source>
</evidence>
<keyword evidence="3" id="KW-1185">Reference proteome</keyword>
<dbReference type="RefSeq" id="WP_375358302.1">
    <property type="nucleotide sequence ID" value="NZ_JBHHMI010000066.1"/>
</dbReference>